<gene>
    <name evidence="1" type="ORF">M409DRAFT_31074</name>
</gene>
<evidence type="ECO:0000313" key="1">
    <source>
        <dbReference type="EMBL" id="KAF2158410.1"/>
    </source>
</evidence>
<dbReference type="GeneID" id="54563458"/>
<proteinExistence type="predicted"/>
<protein>
    <recommendedName>
        <fullName evidence="3">4a-hydroxytetrahydrobiopterin dehydratase</fullName>
    </recommendedName>
</protein>
<evidence type="ECO:0000313" key="2">
    <source>
        <dbReference type="Proteomes" id="UP000799537"/>
    </source>
</evidence>
<keyword evidence="2" id="KW-1185">Reference proteome</keyword>
<sequence length="86" mass="10048">MDVGWSNSDAFDKAKWEPMLAELLGNGWRLCGDKNGKPNGVVKTISFQKDLQREAFDRVMFAVRKLCHHDPELCLVRMPRRWWKDA</sequence>
<dbReference type="EMBL" id="ML993671">
    <property type="protein sequence ID" value="KAF2158410.1"/>
    <property type="molecule type" value="Genomic_DNA"/>
</dbReference>
<dbReference type="Proteomes" id="UP000799537">
    <property type="component" value="Unassembled WGS sequence"/>
</dbReference>
<reference evidence="1" key="1">
    <citation type="journal article" date="2020" name="Stud. Mycol.">
        <title>101 Dothideomycetes genomes: a test case for predicting lifestyles and emergence of pathogens.</title>
        <authorList>
            <person name="Haridas S."/>
            <person name="Albert R."/>
            <person name="Binder M."/>
            <person name="Bloem J."/>
            <person name="Labutti K."/>
            <person name="Salamov A."/>
            <person name="Andreopoulos B."/>
            <person name="Baker S."/>
            <person name="Barry K."/>
            <person name="Bills G."/>
            <person name="Bluhm B."/>
            <person name="Cannon C."/>
            <person name="Castanera R."/>
            <person name="Culley D."/>
            <person name="Daum C."/>
            <person name="Ezra D."/>
            <person name="Gonzalez J."/>
            <person name="Henrissat B."/>
            <person name="Kuo A."/>
            <person name="Liang C."/>
            <person name="Lipzen A."/>
            <person name="Lutzoni F."/>
            <person name="Magnuson J."/>
            <person name="Mondo S."/>
            <person name="Nolan M."/>
            <person name="Ohm R."/>
            <person name="Pangilinan J."/>
            <person name="Park H.-J."/>
            <person name="Ramirez L."/>
            <person name="Alfaro M."/>
            <person name="Sun H."/>
            <person name="Tritt A."/>
            <person name="Yoshinaga Y."/>
            <person name="Zwiers L.-H."/>
            <person name="Turgeon B."/>
            <person name="Goodwin S."/>
            <person name="Spatafora J."/>
            <person name="Crous P."/>
            <person name="Grigoriev I."/>
        </authorList>
    </citation>
    <scope>NUCLEOTIDE SEQUENCE</scope>
    <source>
        <strain evidence="1">ATCC 36951</strain>
    </source>
</reference>
<dbReference type="AlphaFoldDB" id="A0A6A6BWS5"/>
<name>A0A6A6BWS5_ZASCE</name>
<dbReference type="RefSeq" id="XP_033659299.1">
    <property type="nucleotide sequence ID" value="XM_033810186.1"/>
</dbReference>
<accession>A0A6A6BWS5</accession>
<organism evidence="1 2">
    <name type="scientific">Zasmidium cellare ATCC 36951</name>
    <dbReference type="NCBI Taxonomy" id="1080233"/>
    <lineage>
        <taxon>Eukaryota</taxon>
        <taxon>Fungi</taxon>
        <taxon>Dikarya</taxon>
        <taxon>Ascomycota</taxon>
        <taxon>Pezizomycotina</taxon>
        <taxon>Dothideomycetes</taxon>
        <taxon>Dothideomycetidae</taxon>
        <taxon>Mycosphaerellales</taxon>
        <taxon>Mycosphaerellaceae</taxon>
        <taxon>Zasmidium</taxon>
    </lineage>
</organism>
<evidence type="ECO:0008006" key="3">
    <source>
        <dbReference type="Google" id="ProtNLM"/>
    </source>
</evidence>